<gene>
    <name evidence="2" type="ORF">H9875_07285</name>
</gene>
<feature type="domain" description="IrrE N-terminal-like" evidence="1">
    <location>
        <begin position="26"/>
        <end position="117"/>
    </location>
</feature>
<comment type="caution">
    <text evidence="2">The sequence shown here is derived from an EMBL/GenBank/DDBJ whole genome shotgun (WGS) entry which is preliminary data.</text>
</comment>
<dbReference type="Proteomes" id="UP000886822">
    <property type="component" value="Unassembled WGS sequence"/>
</dbReference>
<dbReference type="Gene3D" id="1.10.10.2910">
    <property type="match status" value="1"/>
</dbReference>
<organism evidence="2 3">
    <name type="scientific">Candidatus Levilactobacillus faecigallinarum</name>
    <dbReference type="NCBI Taxonomy" id="2838638"/>
    <lineage>
        <taxon>Bacteria</taxon>
        <taxon>Bacillati</taxon>
        <taxon>Bacillota</taxon>
        <taxon>Bacilli</taxon>
        <taxon>Lactobacillales</taxon>
        <taxon>Lactobacillaceae</taxon>
        <taxon>Levilactobacillus</taxon>
    </lineage>
</organism>
<evidence type="ECO:0000313" key="2">
    <source>
        <dbReference type="EMBL" id="HIW72412.1"/>
    </source>
</evidence>
<dbReference type="EMBL" id="DXGJ01000057">
    <property type="protein sequence ID" value="HIW72412.1"/>
    <property type="molecule type" value="Genomic_DNA"/>
</dbReference>
<proteinExistence type="predicted"/>
<protein>
    <submittedName>
        <fullName evidence="2">ImmA/IrrE family metallo-endopeptidase</fullName>
    </submittedName>
</protein>
<reference evidence="2" key="1">
    <citation type="journal article" date="2021" name="PeerJ">
        <title>Extensive microbial diversity within the chicken gut microbiome revealed by metagenomics and culture.</title>
        <authorList>
            <person name="Gilroy R."/>
            <person name="Ravi A."/>
            <person name="Getino M."/>
            <person name="Pursley I."/>
            <person name="Horton D.L."/>
            <person name="Alikhan N.F."/>
            <person name="Baker D."/>
            <person name="Gharbi K."/>
            <person name="Hall N."/>
            <person name="Watson M."/>
            <person name="Adriaenssens E.M."/>
            <person name="Foster-Nyarko E."/>
            <person name="Jarju S."/>
            <person name="Secka A."/>
            <person name="Antonio M."/>
            <person name="Oren A."/>
            <person name="Chaudhuri R.R."/>
            <person name="La Ragione R."/>
            <person name="Hildebrand F."/>
            <person name="Pallen M.J."/>
        </authorList>
    </citation>
    <scope>NUCLEOTIDE SEQUENCE</scope>
    <source>
        <strain evidence="2">CHK173-259</strain>
    </source>
</reference>
<dbReference type="AlphaFoldDB" id="A0A9D1QUB6"/>
<evidence type="ECO:0000313" key="3">
    <source>
        <dbReference type="Proteomes" id="UP000886822"/>
    </source>
</evidence>
<dbReference type="InterPro" id="IPR010359">
    <property type="entry name" value="IrrE_HExxH"/>
</dbReference>
<name>A0A9D1QUB6_9LACO</name>
<sequence>MQRKTIREIALNLVKEYQTNNPIELCACLGIPIHYDDLGKNVMGYRTKLFGVSSIVLNSRMDSEEIRLTCGHELGHDQCGHEDNADYLRKSSLYSRVLYGTEYEANCFMVELMLAENSLDDGVDTEEGVMRAVPIPMWAAPYVDWTYVKKELLVNKMAGSNI</sequence>
<accession>A0A9D1QUB6</accession>
<evidence type="ECO:0000259" key="1">
    <source>
        <dbReference type="Pfam" id="PF06114"/>
    </source>
</evidence>
<reference evidence="2" key="2">
    <citation type="submission" date="2021-04" db="EMBL/GenBank/DDBJ databases">
        <authorList>
            <person name="Gilroy R."/>
        </authorList>
    </citation>
    <scope>NUCLEOTIDE SEQUENCE</scope>
    <source>
        <strain evidence="2">CHK173-259</strain>
    </source>
</reference>
<dbReference type="Pfam" id="PF06114">
    <property type="entry name" value="Peptidase_M78"/>
    <property type="match status" value="1"/>
</dbReference>